<feature type="region of interest" description="Disordered" evidence="1">
    <location>
        <begin position="1"/>
        <end position="25"/>
    </location>
</feature>
<comment type="caution">
    <text evidence="3">The sequence shown here is derived from an EMBL/GenBank/DDBJ whole genome shotgun (WGS) entry which is preliminary data.</text>
</comment>
<feature type="domain" description="Bacteriophage Mx8 p63 C-terminal" evidence="2">
    <location>
        <begin position="205"/>
        <end position="298"/>
    </location>
</feature>
<evidence type="ECO:0000256" key="1">
    <source>
        <dbReference type="SAM" id="MobiDB-lite"/>
    </source>
</evidence>
<feature type="compositionally biased region" description="Basic and acidic residues" evidence="1">
    <location>
        <begin position="15"/>
        <end position="25"/>
    </location>
</feature>
<accession>A0A8J2YTG4</accession>
<protein>
    <recommendedName>
        <fullName evidence="2">Bacteriophage Mx8 p63 C-terminal domain-containing protein</fullName>
    </recommendedName>
</protein>
<reference evidence="3" key="1">
    <citation type="journal article" date="2014" name="Int. J. Syst. Evol. Microbiol.">
        <title>Complete genome sequence of Corynebacterium casei LMG S-19264T (=DSM 44701T), isolated from a smear-ripened cheese.</title>
        <authorList>
            <consortium name="US DOE Joint Genome Institute (JGI-PGF)"/>
            <person name="Walter F."/>
            <person name="Albersmeier A."/>
            <person name="Kalinowski J."/>
            <person name="Ruckert C."/>
        </authorList>
    </citation>
    <scope>NUCLEOTIDE SEQUENCE</scope>
    <source>
        <strain evidence="3">CGMCC 1.15725</strain>
    </source>
</reference>
<sequence>MADSAETPQSKGGKARAERLSSDDRRRIASEAAQARWSAAAELPEAKYTGVLTLGSASLPCAVLSDGRRVVSENGITNAILGSRSGASKRMKKASAEGGAPIPLFIAPERLKPFITQEMLDGPLRPVAYREGRSTLTGYDPVVLRVVCEIWLKARAEKKLQDQQLDKAQKAELLMRALADVGLIALVDEATGYQKIRARDELQRVLAAYIAPELLPWAKRFPDAFYEHLHRVRGWKYEPGSNARTAYIGKLTNELIYQQLPNGVLDELKQKNPRDPETKRRKHTHHEFLTADIGHPHLERQIVSVTTLLSVSDDWTEFAKLFCKKFPPGPGDLFALKPPDK</sequence>
<evidence type="ECO:0000313" key="4">
    <source>
        <dbReference type="Proteomes" id="UP000646365"/>
    </source>
</evidence>
<organism evidence="3 4">
    <name type="scientific">Aliidongia dinghuensis</name>
    <dbReference type="NCBI Taxonomy" id="1867774"/>
    <lineage>
        <taxon>Bacteria</taxon>
        <taxon>Pseudomonadati</taxon>
        <taxon>Pseudomonadota</taxon>
        <taxon>Alphaproteobacteria</taxon>
        <taxon>Rhodospirillales</taxon>
        <taxon>Dongiaceae</taxon>
        <taxon>Aliidongia</taxon>
    </lineage>
</organism>
<dbReference type="InterPro" id="IPR018874">
    <property type="entry name" value="Phage_Mx8_p63_C"/>
</dbReference>
<name>A0A8J2YTG4_9PROT</name>
<gene>
    <name evidence="3" type="ORF">GCM10011611_18370</name>
</gene>
<dbReference type="Proteomes" id="UP000646365">
    <property type="component" value="Unassembled WGS sequence"/>
</dbReference>
<dbReference type="RefSeq" id="WP_189044850.1">
    <property type="nucleotide sequence ID" value="NZ_BMJQ01000004.1"/>
</dbReference>
<evidence type="ECO:0000259" key="2">
    <source>
        <dbReference type="Pfam" id="PF10546"/>
    </source>
</evidence>
<dbReference type="EMBL" id="BMJQ01000004">
    <property type="protein sequence ID" value="GGF13001.1"/>
    <property type="molecule type" value="Genomic_DNA"/>
</dbReference>
<reference evidence="3" key="2">
    <citation type="submission" date="2020-09" db="EMBL/GenBank/DDBJ databases">
        <authorList>
            <person name="Sun Q."/>
            <person name="Zhou Y."/>
        </authorList>
    </citation>
    <scope>NUCLEOTIDE SEQUENCE</scope>
    <source>
        <strain evidence="3">CGMCC 1.15725</strain>
    </source>
</reference>
<dbReference type="AlphaFoldDB" id="A0A8J2YTG4"/>
<keyword evidence="4" id="KW-1185">Reference proteome</keyword>
<feature type="compositionally biased region" description="Polar residues" evidence="1">
    <location>
        <begin position="1"/>
        <end position="10"/>
    </location>
</feature>
<evidence type="ECO:0000313" key="3">
    <source>
        <dbReference type="EMBL" id="GGF13001.1"/>
    </source>
</evidence>
<dbReference type="Pfam" id="PF10546">
    <property type="entry name" value="P63C"/>
    <property type="match status" value="1"/>
</dbReference>
<proteinExistence type="predicted"/>